<dbReference type="Proteomes" id="UP001266305">
    <property type="component" value="Unassembled WGS sequence"/>
</dbReference>
<evidence type="ECO:0000313" key="2">
    <source>
        <dbReference type="Proteomes" id="UP001266305"/>
    </source>
</evidence>
<comment type="caution">
    <text evidence="1">The sequence shown here is derived from an EMBL/GenBank/DDBJ whole genome shotgun (WGS) entry which is preliminary data.</text>
</comment>
<gene>
    <name evidence="1" type="ORF">P7K49_026186</name>
</gene>
<name>A0ABQ9UDF6_SAGOE</name>
<evidence type="ECO:0000313" key="1">
    <source>
        <dbReference type="EMBL" id="KAK2094770.1"/>
    </source>
</evidence>
<dbReference type="EMBL" id="JASSZA010000013">
    <property type="protein sequence ID" value="KAK2094770.1"/>
    <property type="molecule type" value="Genomic_DNA"/>
</dbReference>
<proteinExistence type="predicted"/>
<sequence length="145" mass="15445">MQSRGAAGSQGLSRFPLLLGAFQVKTQGSFLPSVPSPGKESVYLEPTTSVKSSGRTLLCSEECVSTPPKTMDGVVRSHVPGFSSSSIITSLVQKLLQAFWGTHHPLSRERAAFRQTSAAGLLTRLPASFRFPLHTFSAGQAPWGA</sequence>
<organism evidence="1 2">
    <name type="scientific">Saguinus oedipus</name>
    <name type="common">Cotton-top tamarin</name>
    <name type="synonym">Oedipomidas oedipus</name>
    <dbReference type="NCBI Taxonomy" id="9490"/>
    <lineage>
        <taxon>Eukaryota</taxon>
        <taxon>Metazoa</taxon>
        <taxon>Chordata</taxon>
        <taxon>Craniata</taxon>
        <taxon>Vertebrata</taxon>
        <taxon>Euteleostomi</taxon>
        <taxon>Mammalia</taxon>
        <taxon>Eutheria</taxon>
        <taxon>Euarchontoglires</taxon>
        <taxon>Primates</taxon>
        <taxon>Haplorrhini</taxon>
        <taxon>Platyrrhini</taxon>
        <taxon>Cebidae</taxon>
        <taxon>Callitrichinae</taxon>
        <taxon>Saguinus</taxon>
    </lineage>
</organism>
<protein>
    <submittedName>
        <fullName evidence="1">Uncharacterized protein</fullName>
    </submittedName>
</protein>
<accession>A0ABQ9UDF6</accession>
<reference evidence="1 2" key="1">
    <citation type="submission" date="2023-05" db="EMBL/GenBank/DDBJ databases">
        <title>B98-5 Cell Line De Novo Hybrid Assembly: An Optical Mapping Approach.</title>
        <authorList>
            <person name="Kananen K."/>
            <person name="Auerbach J.A."/>
            <person name="Kautto E."/>
            <person name="Blachly J.S."/>
        </authorList>
    </citation>
    <scope>NUCLEOTIDE SEQUENCE [LARGE SCALE GENOMIC DNA]</scope>
    <source>
        <strain evidence="1">B95-8</strain>
        <tissue evidence="1">Cell line</tissue>
    </source>
</reference>
<keyword evidence="2" id="KW-1185">Reference proteome</keyword>